<proteinExistence type="predicted"/>
<evidence type="ECO:0000313" key="1">
    <source>
        <dbReference type="EMBL" id="EMO62346.1"/>
    </source>
</evidence>
<dbReference type="EMBL" id="AKWF02000078">
    <property type="protein sequence ID" value="EMO62346.1"/>
    <property type="molecule type" value="Genomic_DNA"/>
</dbReference>
<comment type="caution">
    <text evidence="1">The sequence shown here is derived from an EMBL/GenBank/DDBJ whole genome shotgun (WGS) entry which is preliminary data.</text>
</comment>
<accession>M6W4E7</accession>
<gene>
    <name evidence="1" type="ORF">LEP1GSC133_1124</name>
</gene>
<reference evidence="1 2" key="1">
    <citation type="submission" date="2013-01" db="EMBL/GenBank/DDBJ databases">
        <authorList>
            <person name="Harkins D.M."/>
            <person name="Durkin A.S."/>
            <person name="Brinkac L.M."/>
            <person name="Haft D.H."/>
            <person name="Selengut J.D."/>
            <person name="Sanka R."/>
            <person name="DePew J."/>
            <person name="Purushe J."/>
            <person name="Picardeau M."/>
            <person name="Werts C."/>
            <person name="Goarant C."/>
            <person name="Vinetz J.M."/>
            <person name="Sutton G.G."/>
            <person name="Nierman W.C."/>
            <person name="Fouts D.E."/>
        </authorList>
    </citation>
    <scope>NUCLEOTIDE SEQUENCE [LARGE SCALE GENOMIC DNA]</scope>
    <source>
        <strain evidence="1 2">200901868</strain>
    </source>
</reference>
<evidence type="ECO:0000313" key="2">
    <source>
        <dbReference type="Proteomes" id="UP000012159"/>
    </source>
</evidence>
<dbReference type="Proteomes" id="UP000012159">
    <property type="component" value="Unassembled WGS sequence"/>
</dbReference>
<sequence length="41" mass="4773">MIGIGILIKDKVFLRQFLVELYFIKKRFVIQGSAEDMKAVN</sequence>
<name>M6W4E7_LEPBO</name>
<protein>
    <submittedName>
        <fullName evidence="1">Uncharacterized protein</fullName>
    </submittedName>
</protein>
<organism evidence="1 2">
    <name type="scientific">Leptospira borgpetersenii serovar Pomona str. 200901868</name>
    <dbReference type="NCBI Taxonomy" id="1192866"/>
    <lineage>
        <taxon>Bacteria</taxon>
        <taxon>Pseudomonadati</taxon>
        <taxon>Spirochaetota</taxon>
        <taxon>Spirochaetia</taxon>
        <taxon>Leptospirales</taxon>
        <taxon>Leptospiraceae</taxon>
        <taxon>Leptospira</taxon>
    </lineage>
</organism>
<dbReference type="AlphaFoldDB" id="M6W4E7"/>